<dbReference type="RefSeq" id="XP_022629380.1">
    <property type="nucleotide sequence ID" value="XM_022771477.1"/>
</dbReference>
<dbReference type="PANTHER" id="PTHR18829:SF0">
    <property type="entry name" value="PROTEIN YAE1 HOMOLOG"/>
    <property type="match status" value="1"/>
</dbReference>
<feature type="domain" description="Essential protein Yae1 N-terminal" evidence="8">
    <location>
        <begin position="39"/>
        <end position="75"/>
    </location>
</feature>
<evidence type="ECO:0000259" key="8">
    <source>
        <dbReference type="Pfam" id="PF09811"/>
    </source>
</evidence>
<keyword evidence="7" id="KW-0539">Nucleus</keyword>
<evidence type="ECO:0000256" key="2">
    <source>
        <dbReference type="ARBA" id="ARBA00004496"/>
    </source>
</evidence>
<dbReference type="InterPro" id="IPR019191">
    <property type="entry name" value="Essential_protein_Yae1_N"/>
</dbReference>
<dbReference type="GO" id="GO:0030674">
    <property type="term" value="F:protein-macromolecule adaptor activity"/>
    <property type="evidence" value="ECO:0007669"/>
    <property type="project" value="EnsemblFungi"/>
</dbReference>
<comment type="subcellular location">
    <subcellularLocation>
        <location evidence="2">Cytoplasm</location>
    </subcellularLocation>
    <subcellularLocation>
        <location evidence="1">Nucleus</location>
    </subcellularLocation>
</comment>
<evidence type="ECO:0000256" key="5">
    <source>
        <dbReference type="ARBA" id="ARBA00018400"/>
    </source>
</evidence>
<dbReference type="OrthoDB" id="20086at2759"/>
<dbReference type="GO" id="GO:0051604">
    <property type="term" value="P:protein maturation"/>
    <property type="evidence" value="ECO:0007669"/>
    <property type="project" value="EnsemblFungi"/>
</dbReference>
<dbReference type="HOGENOM" id="CLU_066684_2_0_1"/>
<evidence type="ECO:0000256" key="4">
    <source>
        <dbReference type="ARBA" id="ARBA00017286"/>
    </source>
</evidence>
<evidence type="ECO:0000256" key="7">
    <source>
        <dbReference type="ARBA" id="ARBA00023242"/>
    </source>
</evidence>
<dbReference type="InterPro" id="IPR038881">
    <property type="entry name" value="Yae1-like"/>
</dbReference>
<evidence type="ECO:0000256" key="6">
    <source>
        <dbReference type="ARBA" id="ARBA00022490"/>
    </source>
</evidence>
<name>A0A0C7NC48_9SACH</name>
<evidence type="ECO:0000256" key="3">
    <source>
        <dbReference type="ARBA" id="ARBA00007096"/>
    </source>
</evidence>
<dbReference type="Pfam" id="PF09811">
    <property type="entry name" value="Yae1_N"/>
    <property type="match status" value="1"/>
</dbReference>
<reference evidence="9 10" key="1">
    <citation type="submission" date="2014-12" db="EMBL/GenBank/DDBJ databases">
        <authorList>
            <person name="Neuveglise Cecile"/>
        </authorList>
    </citation>
    <scope>NUCLEOTIDE SEQUENCE [LARGE SCALE GENOMIC DNA]</scope>
    <source>
        <strain evidence="9 10">CBS 12615</strain>
    </source>
</reference>
<dbReference type="GO" id="GO:0062092">
    <property type="term" value="C:Yae1-Lto1 complex"/>
    <property type="evidence" value="ECO:0007669"/>
    <property type="project" value="EnsemblFungi"/>
</dbReference>
<dbReference type="GO" id="GO:0097361">
    <property type="term" value="C:cytosolic [4Fe-4S] assembly targeting complex"/>
    <property type="evidence" value="ECO:0007669"/>
    <property type="project" value="EnsemblFungi"/>
</dbReference>
<protein>
    <recommendedName>
        <fullName evidence="5">Protein YAE1</fullName>
    </recommendedName>
    <alternativeName>
        <fullName evidence="4">Protein yae1</fullName>
    </alternativeName>
</protein>
<dbReference type="EMBL" id="LN736366">
    <property type="protein sequence ID" value="CEP63159.1"/>
    <property type="molecule type" value="Genomic_DNA"/>
</dbReference>
<dbReference type="PANTHER" id="PTHR18829">
    <property type="entry name" value="PROTEIN YAE1 HOMOLOG"/>
    <property type="match status" value="1"/>
</dbReference>
<evidence type="ECO:0000256" key="1">
    <source>
        <dbReference type="ARBA" id="ARBA00004123"/>
    </source>
</evidence>
<comment type="similarity">
    <text evidence="3">Belongs to the YAE1 family.</text>
</comment>
<dbReference type="STRING" id="1245769.A0A0C7NC48"/>
<dbReference type="AlphaFoldDB" id="A0A0C7NC48"/>
<gene>
    <name evidence="9" type="ORF">LALA0_S07e03730g</name>
</gene>
<evidence type="ECO:0000313" key="10">
    <source>
        <dbReference type="Proteomes" id="UP000054304"/>
    </source>
</evidence>
<keyword evidence="6" id="KW-0963">Cytoplasm</keyword>
<organism evidence="9 10">
    <name type="scientific">Lachancea lanzarotensis</name>
    <dbReference type="NCBI Taxonomy" id="1245769"/>
    <lineage>
        <taxon>Eukaryota</taxon>
        <taxon>Fungi</taxon>
        <taxon>Dikarya</taxon>
        <taxon>Ascomycota</taxon>
        <taxon>Saccharomycotina</taxon>
        <taxon>Saccharomycetes</taxon>
        <taxon>Saccharomycetales</taxon>
        <taxon>Saccharomycetaceae</taxon>
        <taxon>Lachancea</taxon>
    </lineage>
</organism>
<dbReference type="GO" id="GO:0005634">
    <property type="term" value="C:nucleus"/>
    <property type="evidence" value="ECO:0007669"/>
    <property type="project" value="UniProtKB-SubCell"/>
</dbReference>
<evidence type="ECO:0000313" key="9">
    <source>
        <dbReference type="EMBL" id="CEP63159.1"/>
    </source>
</evidence>
<dbReference type="GeneID" id="34686651"/>
<accession>A0A0C7NC48</accession>
<proteinExistence type="inferred from homology"/>
<dbReference type="Proteomes" id="UP000054304">
    <property type="component" value="Unassembled WGS sequence"/>
</dbReference>
<keyword evidence="10" id="KW-1185">Reference proteome</keyword>
<sequence>MSVSDSDIWASDLDLASSEFQQQESAEIRKLRSVHNKRGYLDGITSAKEDNLQKGFDSSYSVGSNLGVRIGVILGELQILALLHGGSDKALTEDFQRAQLELRINKVLSKQHFDENCNPIHVNSPIQRWEKILGDYRNKYPRISSR</sequence>